<protein>
    <submittedName>
        <fullName evidence="9">Glycerol kinase</fullName>
    </submittedName>
</protein>
<gene>
    <name evidence="9" type="ORF">FC96_GL000528</name>
</gene>
<sequence>MMTQNYILSLDIGTTRASATLYDRNFNALFSSSKHLNQYSPQPGWYEQDPDEIWEKLMSCVTNLLIISKCKPSEIAGIGISNQRETTIVWDKTTGKPIYNALAWESRQTEPLVQNLINAGYTDTIHDKTGLFIDPYFSATKIIWILSQVDNARKMAEHGQLLFGTIDSWIVWKLTKGALHITDYTNASRTMMFNIHTLQWDADLLKIFNIPASLLPEVKSNSEVYGNTNADVFFNAEIPIAALAGDQQAALVGGLATSVGEVEGSYGTGAFIIMNTGKQLVMSKRHLLTTIAYSINGECTYAIEGSIFVAGSALQWLKDNLEMIDNVDDVEQLAKKSTDDGRLYVVPSFTGLSAPYWNANANAATFGMTQKSTKYDYVRATLESIAYQTNDILTSMVKDSNMPIKNIRVNGEVVKNGYLPQFLADLTGTTLHKKTAPNIDSLGVAYLAGLAVGLWRDFNEISQLQQNDEALQPNMSPETRKKRYHGWQRAVKAVEFYTES</sequence>
<evidence type="ECO:0000259" key="7">
    <source>
        <dbReference type="Pfam" id="PF00370"/>
    </source>
</evidence>
<evidence type="ECO:0000256" key="6">
    <source>
        <dbReference type="ARBA" id="ARBA00022840"/>
    </source>
</evidence>
<comment type="caution">
    <text evidence="9">The sequence shown here is derived from an EMBL/GenBank/DDBJ whole genome shotgun (WGS) entry which is preliminary data.</text>
</comment>
<evidence type="ECO:0000259" key="8">
    <source>
        <dbReference type="Pfam" id="PF02782"/>
    </source>
</evidence>
<dbReference type="EMBL" id="AZCX01000010">
    <property type="protein sequence ID" value="KRK47258.1"/>
    <property type="molecule type" value="Genomic_DNA"/>
</dbReference>
<evidence type="ECO:0000256" key="2">
    <source>
        <dbReference type="ARBA" id="ARBA00022679"/>
    </source>
</evidence>
<organism evidence="9 10">
    <name type="scientific">Secundilactobacillus kimchicus JCM 15530</name>
    <dbReference type="NCBI Taxonomy" id="1302272"/>
    <lineage>
        <taxon>Bacteria</taxon>
        <taxon>Bacillati</taxon>
        <taxon>Bacillota</taxon>
        <taxon>Bacilli</taxon>
        <taxon>Lactobacillales</taxon>
        <taxon>Lactobacillaceae</taxon>
        <taxon>Secundilactobacillus</taxon>
    </lineage>
</organism>
<dbReference type="PIRSF" id="PIRSF000538">
    <property type="entry name" value="GlpK"/>
    <property type="match status" value="1"/>
</dbReference>
<keyword evidence="4 9" id="KW-0418">Kinase</keyword>
<reference evidence="9 10" key="1">
    <citation type="journal article" date="2015" name="Genome Announc.">
        <title>Expanding the biotechnology potential of lactobacilli through comparative genomics of 213 strains and associated genera.</title>
        <authorList>
            <person name="Sun Z."/>
            <person name="Harris H.M."/>
            <person name="McCann A."/>
            <person name="Guo C."/>
            <person name="Argimon S."/>
            <person name="Zhang W."/>
            <person name="Yang X."/>
            <person name="Jeffery I.B."/>
            <person name="Cooney J.C."/>
            <person name="Kagawa T.F."/>
            <person name="Liu W."/>
            <person name="Song Y."/>
            <person name="Salvetti E."/>
            <person name="Wrobel A."/>
            <person name="Rasinkangas P."/>
            <person name="Parkhill J."/>
            <person name="Rea M.C."/>
            <person name="O'Sullivan O."/>
            <person name="Ritari J."/>
            <person name="Douillard F.P."/>
            <person name="Paul Ross R."/>
            <person name="Yang R."/>
            <person name="Briner A.E."/>
            <person name="Felis G.E."/>
            <person name="de Vos W.M."/>
            <person name="Barrangou R."/>
            <person name="Klaenhammer T.R."/>
            <person name="Caufield P.W."/>
            <person name="Cui Y."/>
            <person name="Zhang H."/>
            <person name="O'Toole P.W."/>
        </authorList>
    </citation>
    <scope>NUCLEOTIDE SEQUENCE [LARGE SCALE GENOMIC DNA]</scope>
    <source>
        <strain evidence="9 10">JCM 15530</strain>
    </source>
</reference>
<keyword evidence="2" id="KW-0808">Transferase</keyword>
<dbReference type="PANTHER" id="PTHR10196:SF69">
    <property type="entry name" value="GLYCEROL KINASE"/>
    <property type="match status" value="1"/>
</dbReference>
<evidence type="ECO:0000256" key="1">
    <source>
        <dbReference type="ARBA" id="ARBA00009156"/>
    </source>
</evidence>
<dbReference type="PATRIC" id="fig|1302272.5.peg.526"/>
<dbReference type="GO" id="GO:0004370">
    <property type="term" value="F:glycerol kinase activity"/>
    <property type="evidence" value="ECO:0007669"/>
    <property type="project" value="InterPro"/>
</dbReference>
<dbReference type="InterPro" id="IPR000577">
    <property type="entry name" value="Carb_kinase_FGGY"/>
</dbReference>
<dbReference type="FunFam" id="3.30.420.40:FF:000008">
    <property type="entry name" value="Glycerol kinase"/>
    <property type="match status" value="1"/>
</dbReference>
<dbReference type="GO" id="GO:0005524">
    <property type="term" value="F:ATP binding"/>
    <property type="evidence" value="ECO:0007669"/>
    <property type="project" value="UniProtKB-KW"/>
</dbReference>
<keyword evidence="3" id="KW-0547">Nucleotide-binding</keyword>
<dbReference type="Pfam" id="PF02782">
    <property type="entry name" value="FGGY_C"/>
    <property type="match status" value="1"/>
</dbReference>
<dbReference type="GO" id="GO:0005829">
    <property type="term" value="C:cytosol"/>
    <property type="evidence" value="ECO:0007669"/>
    <property type="project" value="TreeGrafter"/>
</dbReference>
<comment type="similarity">
    <text evidence="1">Belongs to the FGGY kinase family.</text>
</comment>
<dbReference type="Proteomes" id="UP000050911">
    <property type="component" value="Unassembled WGS sequence"/>
</dbReference>
<name>A0A0R1HVB2_9LACO</name>
<dbReference type="Gene3D" id="3.30.420.40">
    <property type="match status" value="2"/>
</dbReference>
<dbReference type="CDD" id="cd07769">
    <property type="entry name" value="ASKHA_NBD_FGGY_GK"/>
    <property type="match status" value="1"/>
</dbReference>
<dbReference type="SUPFAM" id="SSF53067">
    <property type="entry name" value="Actin-like ATPase domain"/>
    <property type="match status" value="2"/>
</dbReference>
<keyword evidence="10" id="KW-1185">Reference proteome</keyword>
<dbReference type="AlphaFoldDB" id="A0A0R1HVB2"/>
<evidence type="ECO:0000313" key="10">
    <source>
        <dbReference type="Proteomes" id="UP000050911"/>
    </source>
</evidence>
<dbReference type="NCBIfam" id="TIGR01311">
    <property type="entry name" value="glycerol_kin"/>
    <property type="match status" value="1"/>
</dbReference>
<dbReference type="NCBIfam" id="NF000756">
    <property type="entry name" value="PRK00047.1"/>
    <property type="match status" value="1"/>
</dbReference>
<proteinExistence type="inferred from homology"/>
<dbReference type="Pfam" id="PF00370">
    <property type="entry name" value="FGGY_N"/>
    <property type="match status" value="1"/>
</dbReference>
<dbReference type="PANTHER" id="PTHR10196">
    <property type="entry name" value="SUGAR KINASE"/>
    <property type="match status" value="1"/>
</dbReference>
<feature type="domain" description="Carbohydrate kinase FGGY N-terminal" evidence="7">
    <location>
        <begin position="6"/>
        <end position="253"/>
    </location>
</feature>
<dbReference type="GO" id="GO:0006072">
    <property type="term" value="P:glycerol-3-phosphate metabolic process"/>
    <property type="evidence" value="ECO:0007669"/>
    <property type="project" value="InterPro"/>
</dbReference>
<dbReference type="GO" id="GO:0019563">
    <property type="term" value="P:glycerol catabolic process"/>
    <property type="evidence" value="ECO:0007669"/>
    <property type="project" value="TreeGrafter"/>
</dbReference>
<evidence type="ECO:0000313" key="9">
    <source>
        <dbReference type="EMBL" id="KRK47258.1"/>
    </source>
</evidence>
<dbReference type="InterPro" id="IPR043129">
    <property type="entry name" value="ATPase_NBD"/>
</dbReference>
<evidence type="ECO:0000256" key="5">
    <source>
        <dbReference type="ARBA" id="ARBA00022798"/>
    </source>
</evidence>
<accession>A0A0R1HVB2</accession>
<keyword evidence="5" id="KW-0319">Glycerol metabolism</keyword>
<evidence type="ECO:0000256" key="4">
    <source>
        <dbReference type="ARBA" id="ARBA00022777"/>
    </source>
</evidence>
<keyword evidence="6" id="KW-0067">ATP-binding</keyword>
<evidence type="ECO:0000256" key="3">
    <source>
        <dbReference type="ARBA" id="ARBA00022741"/>
    </source>
</evidence>
<dbReference type="STRING" id="1302272.FC96_GL000528"/>
<dbReference type="InterPro" id="IPR018484">
    <property type="entry name" value="FGGY_N"/>
</dbReference>
<dbReference type="InterPro" id="IPR005999">
    <property type="entry name" value="Glycerol_kin"/>
</dbReference>
<dbReference type="InterPro" id="IPR018485">
    <property type="entry name" value="FGGY_C"/>
</dbReference>
<feature type="domain" description="Carbohydrate kinase FGGY C-terminal" evidence="8">
    <location>
        <begin position="265"/>
        <end position="451"/>
    </location>
</feature>